<gene>
    <name evidence="3" type="ORF">KZC48_13440</name>
</gene>
<sequence>MSTRSDLPVVESDSRPFWDGVRDAGVFRIVRCRACDQVHHYPRPFCPQCWSDDVEWVDASGAATLYTYSTVYMNDLPPFRDELPYVAAVVELAEGPRVMTRLIDCTPDELRIGMPLTMTTRALTDDITVPLFAPVR</sequence>
<evidence type="ECO:0000259" key="2">
    <source>
        <dbReference type="Pfam" id="PF12172"/>
    </source>
</evidence>
<keyword evidence="4" id="KW-1185">Reference proteome</keyword>
<dbReference type="PANTHER" id="PTHR34075:SF5">
    <property type="entry name" value="BLR3430 PROTEIN"/>
    <property type="match status" value="1"/>
</dbReference>
<reference evidence="3" key="1">
    <citation type="submission" date="2021-06" db="EMBL/GenBank/DDBJ databases">
        <title>Genome-based taxonomic framework of Microbacterium strains isolated from marine environment, the description of four new species and reclassification of four preexisting species.</title>
        <authorList>
            <person name="Lee S.D."/>
            <person name="Kim S.-M."/>
            <person name="Byeon Y.-S."/>
            <person name="Yang H.L."/>
            <person name="Kim I.S."/>
        </authorList>
    </citation>
    <scope>NUCLEOTIDE SEQUENCE</scope>
    <source>
        <strain evidence="3">KACC 20510</strain>
    </source>
</reference>
<dbReference type="PANTHER" id="PTHR34075">
    <property type="entry name" value="BLR3430 PROTEIN"/>
    <property type="match status" value="1"/>
</dbReference>
<evidence type="ECO:0000313" key="3">
    <source>
        <dbReference type="EMBL" id="MDN4465392.1"/>
    </source>
</evidence>
<dbReference type="InterPro" id="IPR002878">
    <property type="entry name" value="ChsH2_C"/>
</dbReference>
<name>A0ABT8FVQ2_9MICO</name>
<proteinExistence type="predicted"/>
<dbReference type="SUPFAM" id="SSF50249">
    <property type="entry name" value="Nucleic acid-binding proteins"/>
    <property type="match status" value="1"/>
</dbReference>
<dbReference type="Gene3D" id="6.10.30.10">
    <property type="match status" value="1"/>
</dbReference>
<protein>
    <submittedName>
        <fullName evidence="3">Zn-ribbon domain-containing OB-fold protein</fullName>
    </submittedName>
</protein>
<dbReference type="InterPro" id="IPR012340">
    <property type="entry name" value="NA-bd_OB-fold"/>
</dbReference>
<feature type="domain" description="ChsH2 rubredoxin-like zinc ribbon" evidence="2">
    <location>
        <begin position="23"/>
        <end position="55"/>
    </location>
</feature>
<dbReference type="Pfam" id="PF12172">
    <property type="entry name" value="zf-ChsH2"/>
    <property type="match status" value="1"/>
</dbReference>
<dbReference type="InterPro" id="IPR022002">
    <property type="entry name" value="ChsH2_Znr"/>
</dbReference>
<organism evidence="3 4">
    <name type="scientific">Microbacterium aurantiacum</name>
    <dbReference type="NCBI Taxonomy" id="162393"/>
    <lineage>
        <taxon>Bacteria</taxon>
        <taxon>Bacillati</taxon>
        <taxon>Actinomycetota</taxon>
        <taxon>Actinomycetes</taxon>
        <taxon>Micrococcales</taxon>
        <taxon>Microbacteriaceae</taxon>
        <taxon>Microbacterium</taxon>
    </lineage>
</organism>
<dbReference type="EMBL" id="JAHWXI010000018">
    <property type="protein sequence ID" value="MDN4465392.1"/>
    <property type="molecule type" value="Genomic_DNA"/>
</dbReference>
<comment type="caution">
    <text evidence="3">The sequence shown here is derived from an EMBL/GenBank/DDBJ whole genome shotgun (WGS) entry which is preliminary data.</text>
</comment>
<evidence type="ECO:0000259" key="1">
    <source>
        <dbReference type="Pfam" id="PF01796"/>
    </source>
</evidence>
<dbReference type="Proteomes" id="UP001172731">
    <property type="component" value="Unassembled WGS sequence"/>
</dbReference>
<dbReference type="Pfam" id="PF01796">
    <property type="entry name" value="OB_ChsH2_C"/>
    <property type="match status" value="1"/>
</dbReference>
<feature type="domain" description="ChsH2 C-terminal OB-fold" evidence="1">
    <location>
        <begin position="56"/>
        <end position="120"/>
    </location>
</feature>
<dbReference type="RefSeq" id="WP_301135317.1">
    <property type="nucleotide sequence ID" value="NZ_BAAAUQ010000016.1"/>
</dbReference>
<accession>A0ABT8FVQ2</accession>
<dbReference type="InterPro" id="IPR052513">
    <property type="entry name" value="Thioester_dehydratase-like"/>
</dbReference>
<evidence type="ECO:0000313" key="4">
    <source>
        <dbReference type="Proteomes" id="UP001172731"/>
    </source>
</evidence>